<accession>A0AAX6F6B1</accession>
<evidence type="ECO:0000313" key="3">
    <source>
        <dbReference type="Proteomes" id="UP001140949"/>
    </source>
</evidence>
<dbReference type="EMBL" id="JANAVB010015309">
    <property type="protein sequence ID" value="KAJ6833261.1"/>
    <property type="molecule type" value="Genomic_DNA"/>
</dbReference>
<dbReference type="Proteomes" id="UP001140949">
    <property type="component" value="Unassembled WGS sequence"/>
</dbReference>
<name>A0AAX6F6B1_IRIPA</name>
<reference evidence="1" key="1">
    <citation type="journal article" date="2023" name="GigaByte">
        <title>Genome assembly of the bearded iris, Iris pallida Lam.</title>
        <authorList>
            <person name="Bruccoleri R.E."/>
            <person name="Oakeley E.J."/>
            <person name="Faust A.M.E."/>
            <person name="Altorfer M."/>
            <person name="Dessus-Babus S."/>
            <person name="Burckhardt D."/>
            <person name="Oertli M."/>
            <person name="Naumann U."/>
            <person name="Petersen F."/>
            <person name="Wong J."/>
        </authorList>
    </citation>
    <scope>NUCLEOTIDE SEQUENCE</scope>
    <source>
        <strain evidence="1">GSM-AAB239-AS_SAM_17_03QT</strain>
    </source>
</reference>
<comment type="caution">
    <text evidence="1">The sequence shown here is derived from an EMBL/GenBank/DDBJ whole genome shotgun (WGS) entry which is preliminary data.</text>
</comment>
<evidence type="ECO:0008006" key="4">
    <source>
        <dbReference type="Google" id="ProtNLM"/>
    </source>
</evidence>
<gene>
    <name evidence="1" type="ORF">M6B38_153330</name>
    <name evidence="2" type="ORF">M6B38_340640</name>
</gene>
<organism evidence="1 3">
    <name type="scientific">Iris pallida</name>
    <name type="common">Sweet iris</name>
    <dbReference type="NCBI Taxonomy" id="29817"/>
    <lineage>
        <taxon>Eukaryota</taxon>
        <taxon>Viridiplantae</taxon>
        <taxon>Streptophyta</taxon>
        <taxon>Embryophyta</taxon>
        <taxon>Tracheophyta</taxon>
        <taxon>Spermatophyta</taxon>
        <taxon>Magnoliopsida</taxon>
        <taxon>Liliopsida</taxon>
        <taxon>Asparagales</taxon>
        <taxon>Iridaceae</taxon>
        <taxon>Iridoideae</taxon>
        <taxon>Irideae</taxon>
        <taxon>Iris</taxon>
    </lineage>
</organism>
<reference evidence="1" key="2">
    <citation type="submission" date="2023-04" db="EMBL/GenBank/DDBJ databases">
        <authorList>
            <person name="Bruccoleri R.E."/>
            <person name="Oakeley E.J."/>
            <person name="Faust A.-M."/>
            <person name="Dessus-Babus S."/>
            <person name="Altorfer M."/>
            <person name="Burckhardt D."/>
            <person name="Oertli M."/>
            <person name="Naumann U."/>
            <person name="Petersen F."/>
            <person name="Wong J."/>
        </authorList>
    </citation>
    <scope>NUCLEOTIDE SEQUENCE</scope>
    <source>
        <strain evidence="1">GSM-AAB239-AS_SAM_17_03QT</strain>
        <tissue evidence="1">Leaf</tissue>
    </source>
</reference>
<protein>
    <recommendedName>
        <fullName evidence="4">Ataxin-2 C-terminal domain-containing protein</fullName>
    </recommendedName>
</protein>
<proteinExistence type="predicted"/>
<dbReference type="AlphaFoldDB" id="A0AAX6F6B1"/>
<keyword evidence="3" id="KW-1185">Reference proteome</keyword>
<evidence type="ECO:0000313" key="2">
    <source>
        <dbReference type="EMBL" id="KAJ6833261.1"/>
    </source>
</evidence>
<dbReference type="InterPro" id="IPR040414">
    <property type="entry name" value="CID1/CID2"/>
</dbReference>
<dbReference type="PANTHER" id="PTHR33790">
    <property type="entry name" value="OS05G0344200 PROTEIN"/>
    <property type="match status" value="1"/>
</dbReference>
<dbReference type="EMBL" id="JANAVB010031617">
    <property type="protein sequence ID" value="KAJ6811571.1"/>
    <property type="molecule type" value="Genomic_DNA"/>
</dbReference>
<evidence type="ECO:0000313" key="1">
    <source>
        <dbReference type="EMBL" id="KAJ6811571.1"/>
    </source>
</evidence>
<dbReference type="PANTHER" id="PTHR33790:SF1">
    <property type="entry name" value="PROTEIN EARLY RESPONSIVE TO DEHYDRATION 15"/>
    <property type="match status" value="1"/>
</dbReference>
<sequence>MDVISGRVASTLNPYAAPYVPDASRYQAVEDFSAEWWALVDSSPYFRDYWLRECFQDPDENDLEALDICDPALSDTDFLFHSYPPSSQENERVKVGRELVSFGAFKWKGPHGRVAAGTRCFDKAPKIVSVKVSPRMIQQPR</sequence>